<dbReference type="PANTHER" id="PTHR19919">
    <property type="entry name" value="WD REPEAT CONTAINING PROTEIN"/>
    <property type="match status" value="1"/>
</dbReference>
<keyword evidence="2" id="KW-0677">Repeat</keyword>
<keyword evidence="1 3" id="KW-0853">WD repeat</keyword>
<comment type="caution">
    <text evidence="4">The sequence shown here is derived from an EMBL/GenBank/DDBJ whole genome shotgun (WGS) entry which is preliminary data.</text>
</comment>
<dbReference type="InterPro" id="IPR001680">
    <property type="entry name" value="WD40_rpt"/>
</dbReference>
<keyword evidence="5" id="KW-1185">Reference proteome</keyword>
<dbReference type="PROSITE" id="PS50082">
    <property type="entry name" value="WD_REPEATS_2"/>
    <property type="match status" value="2"/>
</dbReference>
<dbReference type="InterPro" id="IPR015943">
    <property type="entry name" value="WD40/YVTN_repeat-like_dom_sf"/>
</dbReference>
<dbReference type="InterPro" id="IPR045159">
    <property type="entry name" value="DCAF7-like"/>
</dbReference>
<gene>
    <name evidence="4" type="primary">DCAF7</name>
    <name evidence="4" type="ORF">HK097_009686</name>
</gene>
<evidence type="ECO:0000313" key="5">
    <source>
        <dbReference type="Proteomes" id="UP001212841"/>
    </source>
</evidence>
<dbReference type="SMART" id="SM00320">
    <property type="entry name" value="WD40"/>
    <property type="match status" value="4"/>
</dbReference>
<evidence type="ECO:0000256" key="1">
    <source>
        <dbReference type="ARBA" id="ARBA00022574"/>
    </source>
</evidence>
<dbReference type="InterPro" id="IPR036322">
    <property type="entry name" value="WD40_repeat_dom_sf"/>
</dbReference>
<accession>A0AAD5SBK5</accession>
<dbReference type="Proteomes" id="UP001212841">
    <property type="component" value="Unassembled WGS sequence"/>
</dbReference>
<dbReference type="PROSITE" id="PS00678">
    <property type="entry name" value="WD_REPEATS_1"/>
    <property type="match status" value="1"/>
</dbReference>
<name>A0AAD5SBK5_9FUNG</name>
<dbReference type="SUPFAM" id="SSF50978">
    <property type="entry name" value="WD40 repeat-like"/>
    <property type="match status" value="1"/>
</dbReference>
<evidence type="ECO:0000256" key="3">
    <source>
        <dbReference type="PROSITE-ProRule" id="PRU00221"/>
    </source>
</evidence>
<dbReference type="EMBL" id="JADGJD010000663">
    <property type="protein sequence ID" value="KAJ3049302.1"/>
    <property type="molecule type" value="Genomic_DNA"/>
</dbReference>
<evidence type="ECO:0000313" key="4">
    <source>
        <dbReference type="EMBL" id="KAJ3049302.1"/>
    </source>
</evidence>
<dbReference type="Pfam" id="PF00400">
    <property type="entry name" value="WD40"/>
    <property type="match status" value="2"/>
</dbReference>
<protein>
    <submittedName>
        <fullName evidence="4">Ddb1 and cul4 associated factor 7</fullName>
    </submittedName>
</protein>
<sequence length="358" mass="39411">MYSYTAPWPIYGLNWCRRPGTFRLGFGSFLEEWGNKLQVIQLQDESRNFAKIAEIDHGYPVTKLLWAPDKGAGPDLFATTSDYLRLFELTDADTAVGIPDGSDSPTRPDLYPQAHLQEKCVLANIRRGSKRELSAPLTSFDWNETDQNICVTSSIDTTCTVWDINTQQAKTQLIAHDKEVYDVAFARGTDIFASVGADGSVRMFDLRSLEHSTIIYETPPVNTSPSAGGGGTLENPPLLRLSWNKQDPNYLATFQMDSNTVLILDIRVPAVPITELHGHASTVNAVGWAPHSSVHLCTAGDDSQALVWDINGLIKNKVIQDPILSYGASAEINQLSWSSASIEWIAISSGNKIEALRV</sequence>
<feature type="repeat" description="WD" evidence="3">
    <location>
        <begin position="173"/>
        <end position="214"/>
    </location>
</feature>
<feature type="repeat" description="WD" evidence="3">
    <location>
        <begin position="276"/>
        <end position="311"/>
    </location>
</feature>
<organism evidence="4 5">
    <name type="scientific">Rhizophlyctis rosea</name>
    <dbReference type="NCBI Taxonomy" id="64517"/>
    <lineage>
        <taxon>Eukaryota</taxon>
        <taxon>Fungi</taxon>
        <taxon>Fungi incertae sedis</taxon>
        <taxon>Chytridiomycota</taxon>
        <taxon>Chytridiomycota incertae sedis</taxon>
        <taxon>Chytridiomycetes</taxon>
        <taxon>Rhizophlyctidales</taxon>
        <taxon>Rhizophlyctidaceae</taxon>
        <taxon>Rhizophlyctis</taxon>
    </lineage>
</organism>
<dbReference type="AlphaFoldDB" id="A0AAD5SBK5"/>
<dbReference type="PROSITE" id="PS50294">
    <property type="entry name" value="WD_REPEATS_REGION"/>
    <property type="match status" value="2"/>
</dbReference>
<reference evidence="4" key="1">
    <citation type="submission" date="2020-05" db="EMBL/GenBank/DDBJ databases">
        <title>Phylogenomic resolution of chytrid fungi.</title>
        <authorList>
            <person name="Stajich J.E."/>
            <person name="Amses K."/>
            <person name="Simmons R."/>
            <person name="Seto K."/>
            <person name="Myers J."/>
            <person name="Bonds A."/>
            <person name="Quandt C.A."/>
            <person name="Barry K."/>
            <person name="Liu P."/>
            <person name="Grigoriev I."/>
            <person name="Longcore J.E."/>
            <person name="James T.Y."/>
        </authorList>
    </citation>
    <scope>NUCLEOTIDE SEQUENCE</scope>
    <source>
        <strain evidence="4">JEL0318</strain>
    </source>
</reference>
<proteinExistence type="predicted"/>
<evidence type="ECO:0000256" key="2">
    <source>
        <dbReference type="ARBA" id="ARBA00022737"/>
    </source>
</evidence>
<dbReference type="InterPro" id="IPR019775">
    <property type="entry name" value="WD40_repeat_CS"/>
</dbReference>
<dbReference type="Gene3D" id="2.130.10.10">
    <property type="entry name" value="YVTN repeat-like/Quinoprotein amine dehydrogenase"/>
    <property type="match status" value="1"/>
</dbReference>